<dbReference type="PANTHER" id="PTHR43300:SF11">
    <property type="entry name" value="ACETYLTRANSFERASE RV3034C-RELATED"/>
    <property type="match status" value="1"/>
</dbReference>
<keyword evidence="1" id="KW-0808">Transferase</keyword>
<dbReference type="SUPFAM" id="SSF51161">
    <property type="entry name" value="Trimeric LpxA-like enzymes"/>
    <property type="match status" value="1"/>
</dbReference>
<evidence type="ECO:0000313" key="4">
    <source>
        <dbReference type="Proteomes" id="UP000282076"/>
    </source>
</evidence>
<protein>
    <recommendedName>
        <fullName evidence="5">Antibiotic acetyltransferase</fullName>
    </recommendedName>
</protein>
<proteinExistence type="predicted"/>
<dbReference type="Proteomes" id="UP000282076">
    <property type="component" value="Unassembled WGS sequence"/>
</dbReference>
<evidence type="ECO:0000256" key="1">
    <source>
        <dbReference type="ARBA" id="ARBA00022679"/>
    </source>
</evidence>
<dbReference type="InterPro" id="IPR050179">
    <property type="entry name" value="Trans_hexapeptide_repeat"/>
</dbReference>
<dbReference type="Pfam" id="PF00132">
    <property type="entry name" value="Hexapep"/>
    <property type="match status" value="1"/>
</dbReference>
<gene>
    <name evidence="3" type="ORF">D7Z26_23270</name>
</gene>
<dbReference type="Gene3D" id="2.160.10.10">
    <property type="entry name" value="Hexapeptide repeat proteins"/>
    <property type="match status" value="1"/>
</dbReference>
<dbReference type="InterPro" id="IPR001451">
    <property type="entry name" value="Hexapep"/>
</dbReference>
<comment type="caution">
    <text evidence="3">The sequence shown here is derived from an EMBL/GenBank/DDBJ whole genome shotgun (WGS) entry which is preliminary data.</text>
</comment>
<dbReference type="AlphaFoldDB" id="A0A494XB26"/>
<evidence type="ECO:0000313" key="3">
    <source>
        <dbReference type="EMBL" id="RKP47232.1"/>
    </source>
</evidence>
<accession>A0A494XB26</accession>
<name>A0A494XB26_9BACL</name>
<dbReference type="InterPro" id="IPR029063">
    <property type="entry name" value="SAM-dependent_MTases_sf"/>
</dbReference>
<dbReference type="OrthoDB" id="9801697at2"/>
<dbReference type="CDD" id="cd03349">
    <property type="entry name" value="LbH_XAT"/>
    <property type="match status" value="1"/>
</dbReference>
<dbReference type="InterPro" id="IPR011004">
    <property type="entry name" value="Trimer_LpxA-like_sf"/>
</dbReference>
<dbReference type="PROSITE" id="PS00101">
    <property type="entry name" value="HEXAPEP_TRANSFERASES"/>
    <property type="match status" value="1"/>
</dbReference>
<dbReference type="Gene3D" id="3.40.50.720">
    <property type="entry name" value="NAD(P)-binding Rossmann-like Domain"/>
    <property type="match status" value="1"/>
</dbReference>
<dbReference type="SUPFAM" id="SSF53335">
    <property type="entry name" value="S-adenosyl-L-methionine-dependent methyltransferases"/>
    <property type="match status" value="1"/>
</dbReference>
<keyword evidence="4" id="KW-1185">Reference proteome</keyword>
<evidence type="ECO:0008006" key="5">
    <source>
        <dbReference type="Google" id="ProtNLM"/>
    </source>
</evidence>
<evidence type="ECO:0000256" key="2">
    <source>
        <dbReference type="ARBA" id="ARBA00022737"/>
    </source>
</evidence>
<dbReference type="EMBL" id="RBZM01000011">
    <property type="protein sequence ID" value="RKP47232.1"/>
    <property type="molecule type" value="Genomic_DNA"/>
</dbReference>
<dbReference type="PANTHER" id="PTHR43300">
    <property type="entry name" value="ACETYLTRANSFERASE"/>
    <property type="match status" value="1"/>
</dbReference>
<keyword evidence="2" id="KW-0677">Repeat</keyword>
<reference evidence="3 4" key="1">
    <citation type="submission" date="2018-10" db="EMBL/GenBank/DDBJ databases">
        <title>Cohnella sp. M2MS4P-1, whole genome shotgun sequence.</title>
        <authorList>
            <person name="Tuo L."/>
        </authorList>
    </citation>
    <scope>NUCLEOTIDE SEQUENCE [LARGE SCALE GENOMIC DNA]</scope>
    <source>
        <strain evidence="3 4">M2MS4P-1</strain>
    </source>
</reference>
<dbReference type="GO" id="GO:0016740">
    <property type="term" value="F:transferase activity"/>
    <property type="evidence" value="ECO:0007669"/>
    <property type="project" value="UniProtKB-KW"/>
</dbReference>
<dbReference type="InterPro" id="IPR018357">
    <property type="entry name" value="Hexapep_transf_CS"/>
</dbReference>
<organism evidence="3 4">
    <name type="scientific">Cohnella endophytica</name>
    <dbReference type="NCBI Taxonomy" id="2419778"/>
    <lineage>
        <taxon>Bacteria</taxon>
        <taxon>Bacillati</taxon>
        <taxon>Bacillota</taxon>
        <taxon>Bacilli</taxon>
        <taxon>Bacillales</taxon>
        <taxon>Paenibacillaceae</taxon>
        <taxon>Cohnella</taxon>
    </lineage>
</organism>
<sequence>MLEKIIHRISGKYSELMGKKIIIFGAGKAGELALFAFKTVGIPVECIVDNNPRKHNTAVMGVPVFDVASLNEIRESNSLIVIATIYYAEVERQLLQKGVGIEEFISLLAEDGGETAYNPLNDFTKTRVINGVKIGRYSYGFEKLIAHAHIESIGSFCSINVFATGGINHIMDAITTSPVIHFARGEIINNSSGYGTMYGFVDQENLIDFERASKNKKIRIGHDVWIGTNAVILPGVAIGNGAIIGAGAVVTKNVPHYAIVVGVPARVIRYRFAPEQIEELNRIEWWKWTEEQINERAQLFMNNDRFIYEFSNG</sequence>